<sequence>RGFNFSRSSNEQPLLTMVSAIDTISSLPANEFTISAWVQMDAIDVRPLFGLEADVDNHWIQFTSATVMGFKGTGDVVPLTHGFTIPTGSWQHVVITRATNTVTVYLNSIAGGDDETWNEAFSPDAIGTSNNGTRKYFDGRMTQLALWTRAITLAEIQSIYIQGFTFSLTADLLTGLQHYWKLNNLTDSTAQNNDLTDNNGGANGTGI</sequence>
<reference evidence="1" key="1">
    <citation type="submission" date="2018-05" db="EMBL/GenBank/DDBJ databases">
        <authorList>
            <person name="Lanie J.A."/>
            <person name="Ng W.-L."/>
            <person name="Kazmierczak K.M."/>
            <person name="Andrzejewski T.M."/>
            <person name="Davidsen T.M."/>
            <person name="Wayne K.J."/>
            <person name="Tettelin H."/>
            <person name="Glass J.I."/>
            <person name="Rusch D."/>
            <person name="Podicherti R."/>
            <person name="Tsui H.-C.T."/>
            <person name="Winkler M.E."/>
        </authorList>
    </citation>
    <scope>NUCLEOTIDE SEQUENCE</scope>
</reference>
<dbReference type="AlphaFoldDB" id="A0A382NYH4"/>
<dbReference type="SUPFAM" id="SSF49899">
    <property type="entry name" value="Concanavalin A-like lectins/glucanases"/>
    <property type="match status" value="1"/>
</dbReference>
<proteinExistence type="predicted"/>
<accession>A0A382NYH4</accession>
<dbReference type="EMBL" id="UINC01103637">
    <property type="protein sequence ID" value="SVC66169.1"/>
    <property type="molecule type" value="Genomic_DNA"/>
</dbReference>
<gene>
    <name evidence="1" type="ORF">METZ01_LOCUS319023</name>
</gene>
<name>A0A382NYH4_9ZZZZ</name>
<evidence type="ECO:0000313" key="1">
    <source>
        <dbReference type="EMBL" id="SVC66169.1"/>
    </source>
</evidence>
<dbReference type="InterPro" id="IPR013320">
    <property type="entry name" value="ConA-like_dom_sf"/>
</dbReference>
<organism evidence="1">
    <name type="scientific">marine metagenome</name>
    <dbReference type="NCBI Taxonomy" id="408172"/>
    <lineage>
        <taxon>unclassified sequences</taxon>
        <taxon>metagenomes</taxon>
        <taxon>ecological metagenomes</taxon>
    </lineage>
</organism>
<protein>
    <recommendedName>
        <fullName evidence="2">LamG-like jellyroll fold domain-containing protein</fullName>
    </recommendedName>
</protein>
<evidence type="ECO:0008006" key="2">
    <source>
        <dbReference type="Google" id="ProtNLM"/>
    </source>
</evidence>
<feature type="non-terminal residue" evidence="1">
    <location>
        <position position="1"/>
    </location>
</feature>
<dbReference type="Pfam" id="PF13385">
    <property type="entry name" value="Laminin_G_3"/>
    <property type="match status" value="1"/>
</dbReference>
<dbReference type="Gene3D" id="2.60.120.200">
    <property type="match status" value="1"/>
</dbReference>